<evidence type="ECO:0000256" key="1">
    <source>
        <dbReference type="ARBA" id="ARBA00005381"/>
    </source>
</evidence>
<protein>
    <submittedName>
        <fullName evidence="3">Adenylate cyclase</fullName>
    </submittedName>
</protein>
<dbReference type="EMBL" id="FQVU01000003">
    <property type="protein sequence ID" value="SHG68450.1"/>
    <property type="molecule type" value="Genomic_DNA"/>
</dbReference>
<dbReference type="InterPro" id="IPR029787">
    <property type="entry name" value="Nucleotide_cyclase"/>
</dbReference>
<dbReference type="InterPro" id="IPR032026">
    <property type="entry name" value="Ad_Cy_reg"/>
</dbReference>
<dbReference type="GO" id="GO:0006171">
    <property type="term" value="P:cAMP biosynthetic process"/>
    <property type="evidence" value="ECO:0007669"/>
    <property type="project" value="TreeGrafter"/>
</dbReference>
<gene>
    <name evidence="3" type="ORF">SAMN05443575_2543</name>
</gene>
<dbReference type="STRING" id="1206085.SAMN05443575_2543"/>
<dbReference type="GO" id="GO:0035556">
    <property type="term" value="P:intracellular signal transduction"/>
    <property type="evidence" value="ECO:0007669"/>
    <property type="project" value="InterPro"/>
</dbReference>
<keyword evidence="4" id="KW-1185">Reference proteome</keyword>
<dbReference type="Proteomes" id="UP000186132">
    <property type="component" value="Unassembled WGS sequence"/>
</dbReference>
<dbReference type="PANTHER" id="PTHR43081">
    <property type="entry name" value="ADENYLATE CYCLASE, TERMINAL-DIFFERENTIATION SPECIFIC-RELATED"/>
    <property type="match status" value="1"/>
</dbReference>
<evidence type="ECO:0000313" key="3">
    <source>
        <dbReference type="EMBL" id="SHG68450.1"/>
    </source>
</evidence>
<dbReference type="SMART" id="SM00044">
    <property type="entry name" value="CYCc"/>
    <property type="match status" value="1"/>
</dbReference>
<name>A0A1M5LU69_9ACTN</name>
<dbReference type="RefSeq" id="WP_073390677.1">
    <property type="nucleotide sequence ID" value="NZ_FQVU01000003.1"/>
</dbReference>
<reference evidence="3 4" key="1">
    <citation type="submission" date="2016-11" db="EMBL/GenBank/DDBJ databases">
        <authorList>
            <person name="Jaros S."/>
            <person name="Januszkiewicz K."/>
            <person name="Wedrychowicz H."/>
        </authorList>
    </citation>
    <scope>NUCLEOTIDE SEQUENCE [LARGE SCALE GENOMIC DNA]</scope>
    <source>
        <strain evidence="3 4">DSM 45627</strain>
    </source>
</reference>
<comment type="similarity">
    <text evidence="1">Belongs to the adenylyl cyclase class-3 family.</text>
</comment>
<dbReference type="InterPro" id="IPR050697">
    <property type="entry name" value="Adenylyl/Guanylyl_Cyclase_3/4"/>
</dbReference>
<dbReference type="PROSITE" id="PS50125">
    <property type="entry name" value="GUANYLATE_CYCLASE_2"/>
    <property type="match status" value="1"/>
</dbReference>
<sequence>MTDPAATPPDEPVDPQRAVADAAEVVEVVEQHGIDVTRLFARVEEAVLGGPRRWTPDEVAERAGVDRDETRALWRALGFATGDEGDAVYTDGDVEAVVLVEQLRRAGFEDDALIGAMTRLFGQTFSRLASWQGQLMLELLADRPEILRSEDALVDLIDQLGPLMEQLQSYVWRRQLVAFFARAAARAHEDVSSSLATELAIGFVDMSGFTALTRRATEAELRELLDTFESLATTVVGTHGGRVVKTIGDEVLFQAEDAAAAAEIALELVETAAGDERMPQLRGGLAVGPVVSRLGDVYGSTVNIASRLTSISRPGAVLVDRAMHDALRGDPRFYLKSARPESVRGFHHLHPWRLRRADR</sequence>
<dbReference type="InterPro" id="IPR001054">
    <property type="entry name" value="A/G_cyclase"/>
</dbReference>
<organism evidence="3 4">
    <name type="scientific">Jatrophihabitans endophyticus</name>
    <dbReference type="NCBI Taxonomy" id="1206085"/>
    <lineage>
        <taxon>Bacteria</taxon>
        <taxon>Bacillati</taxon>
        <taxon>Actinomycetota</taxon>
        <taxon>Actinomycetes</taxon>
        <taxon>Jatrophihabitantales</taxon>
        <taxon>Jatrophihabitantaceae</taxon>
        <taxon>Jatrophihabitans</taxon>
    </lineage>
</organism>
<proteinExistence type="inferred from homology"/>
<dbReference type="GO" id="GO:0004016">
    <property type="term" value="F:adenylate cyclase activity"/>
    <property type="evidence" value="ECO:0007669"/>
    <property type="project" value="UniProtKB-ARBA"/>
</dbReference>
<feature type="domain" description="Guanylate cyclase" evidence="2">
    <location>
        <begin position="200"/>
        <end position="309"/>
    </location>
</feature>
<dbReference type="SUPFAM" id="SSF55073">
    <property type="entry name" value="Nucleotide cyclase"/>
    <property type="match status" value="1"/>
</dbReference>
<dbReference type="Pfam" id="PF00211">
    <property type="entry name" value="Guanylate_cyc"/>
    <property type="match status" value="1"/>
</dbReference>
<accession>A0A1M5LU69</accession>
<evidence type="ECO:0000259" key="2">
    <source>
        <dbReference type="PROSITE" id="PS50125"/>
    </source>
</evidence>
<dbReference type="PANTHER" id="PTHR43081:SF19">
    <property type="entry name" value="PH-SENSITIVE ADENYLATE CYCLASE RV1264"/>
    <property type="match status" value="1"/>
</dbReference>
<dbReference type="Gene3D" id="3.30.70.1230">
    <property type="entry name" value="Nucleotide cyclase"/>
    <property type="match status" value="1"/>
</dbReference>
<dbReference type="Pfam" id="PF16701">
    <property type="entry name" value="Ad_Cy_reg"/>
    <property type="match status" value="1"/>
</dbReference>
<dbReference type="OrthoDB" id="310836at2"/>
<dbReference type="CDD" id="cd07302">
    <property type="entry name" value="CHD"/>
    <property type="match status" value="1"/>
</dbReference>
<dbReference type="AlphaFoldDB" id="A0A1M5LU69"/>
<evidence type="ECO:0000313" key="4">
    <source>
        <dbReference type="Proteomes" id="UP000186132"/>
    </source>
</evidence>